<feature type="domain" description="Spen paralogue and orthologue SPOC C-terminal" evidence="2">
    <location>
        <begin position="14"/>
        <end position="118"/>
    </location>
</feature>
<proteinExistence type="predicted"/>
<comment type="caution">
    <text evidence="3">The sequence shown here is derived from an EMBL/GenBank/DDBJ whole genome shotgun (WGS) entry which is preliminary data.</text>
</comment>
<evidence type="ECO:0000256" key="1">
    <source>
        <dbReference type="SAM" id="MobiDB-lite"/>
    </source>
</evidence>
<dbReference type="Proteomes" id="UP000243217">
    <property type="component" value="Unassembled WGS sequence"/>
</dbReference>
<dbReference type="InterPro" id="IPR012921">
    <property type="entry name" value="SPOC_C"/>
</dbReference>
<evidence type="ECO:0000313" key="3">
    <source>
        <dbReference type="EMBL" id="OQS07106.1"/>
    </source>
</evidence>
<dbReference type="Pfam" id="PF07744">
    <property type="entry name" value="SPOC"/>
    <property type="match status" value="1"/>
</dbReference>
<dbReference type="AlphaFoldDB" id="A0A1W0A9Z4"/>
<reference evidence="3 4" key="1">
    <citation type="journal article" date="2014" name="Genome Biol. Evol.">
        <title>The secreted proteins of Achlya hypogyna and Thraustotheca clavata identify the ancestral oomycete secretome and reveal gene acquisitions by horizontal gene transfer.</title>
        <authorList>
            <person name="Misner I."/>
            <person name="Blouin N."/>
            <person name="Leonard G."/>
            <person name="Richards T.A."/>
            <person name="Lane C.E."/>
        </authorList>
    </citation>
    <scope>NUCLEOTIDE SEQUENCE [LARGE SCALE GENOMIC DNA]</scope>
    <source>
        <strain evidence="3 4">ATCC 34112</strain>
    </source>
</reference>
<accession>A0A1W0A9Z4</accession>
<organism evidence="3 4">
    <name type="scientific">Thraustotheca clavata</name>
    <dbReference type="NCBI Taxonomy" id="74557"/>
    <lineage>
        <taxon>Eukaryota</taxon>
        <taxon>Sar</taxon>
        <taxon>Stramenopiles</taxon>
        <taxon>Oomycota</taxon>
        <taxon>Saprolegniomycetes</taxon>
        <taxon>Saprolegniales</taxon>
        <taxon>Achlyaceae</taxon>
        <taxon>Thraustotheca</taxon>
    </lineage>
</organism>
<protein>
    <recommendedName>
        <fullName evidence="2">Spen paralogue and orthologue SPOC C-terminal domain-containing protein</fullName>
    </recommendedName>
</protein>
<sequence length="297" mass="33161">MKFTVRKGKWAFLCEVQASTLSSEANEVLESIQHLLQAEVVVTKRVSLPELRLIIDNAANQVPEFLVSYANTGSFDQFSQFSTYLSSRNRAGVATLSSDYWFILIPHDHQLKCMVVNRASAPPPVPAVAPVAIEPLVPLEQLQESTKKQEINDHATAEFKDEESALVADAMLGLQQVQTIVVPAVEPQRKEEINNDIPPQKEAEKSSIVENTPSIAPQEEEIIPLSPVKMLVDTRKKKRANSTDSTGSRPQKKHKKTPPDCVDLVRVHKYFHAMQYLVHGAMYEKGGHQNAPEETFN</sequence>
<name>A0A1W0A9Z4_9STRA</name>
<dbReference type="EMBL" id="JNBS01000277">
    <property type="protein sequence ID" value="OQS07106.1"/>
    <property type="molecule type" value="Genomic_DNA"/>
</dbReference>
<feature type="region of interest" description="Disordered" evidence="1">
    <location>
        <begin position="213"/>
        <end position="261"/>
    </location>
</feature>
<dbReference type="OrthoDB" id="79679at2759"/>
<keyword evidence="4" id="KW-1185">Reference proteome</keyword>
<evidence type="ECO:0000259" key="2">
    <source>
        <dbReference type="Pfam" id="PF07744"/>
    </source>
</evidence>
<evidence type="ECO:0000313" key="4">
    <source>
        <dbReference type="Proteomes" id="UP000243217"/>
    </source>
</evidence>
<gene>
    <name evidence="3" type="ORF">THRCLA_20221</name>
</gene>